<keyword evidence="2" id="KW-1185">Reference proteome</keyword>
<accession>A0ABD0PAF1</accession>
<gene>
    <name evidence="1" type="ORF">M9458_034639</name>
</gene>
<dbReference type="Proteomes" id="UP001529510">
    <property type="component" value="Unassembled WGS sequence"/>
</dbReference>
<reference evidence="1 2" key="1">
    <citation type="submission" date="2024-05" db="EMBL/GenBank/DDBJ databases">
        <title>Genome sequencing and assembly of Indian major carp, Cirrhinus mrigala (Hamilton, 1822).</title>
        <authorList>
            <person name="Mohindra V."/>
            <person name="Chowdhury L.M."/>
            <person name="Lal K."/>
            <person name="Jena J.K."/>
        </authorList>
    </citation>
    <scope>NUCLEOTIDE SEQUENCE [LARGE SCALE GENOMIC DNA]</scope>
    <source>
        <strain evidence="1">CM1030</strain>
        <tissue evidence="1">Blood</tissue>
    </source>
</reference>
<proteinExistence type="predicted"/>
<comment type="caution">
    <text evidence="1">The sequence shown here is derived from an EMBL/GenBank/DDBJ whole genome shotgun (WGS) entry which is preliminary data.</text>
</comment>
<organism evidence="1 2">
    <name type="scientific">Cirrhinus mrigala</name>
    <name type="common">Mrigala</name>
    <dbReference type="NCBI Taxonomy" id="683832"/>
    <lineage>
        <taxon>Eukaryota</taxon>
        <taxon>Metazoa</taxon>
        <taxon>Chordata</taxon>
        <taxon>Craniata</taxon>
        <taxon>Vertebrata</taxon>
        <taxon>Euteleostomi</taxon>
        <taxon>Actinopterygii</taxon>
        <taxon>Neopterygii</taxon>
        <taxon>Teleostei</taxon>
        <taxon>Ostariophysi</taxon>
        <taxon>Cypriniformes</taxon>
        <taxon>Cyprinidae</taxon>
        <taxon>Labeoninae</taxon>
        <taxon>Labeonini</taxon>
        <taxon>Cirrhinus</taxon>
    </lineage>
</organism>
<evidence type="ECO:0000313" key="2">
    <source>
        <dbReference type="Proteomes" id="UP001529510"/>
    </source>
</evidence>
<sequence length="72" mass="8701">MCYRYQRFNSSHFTPCILRNYERYFVKAQQMRHVLLTPTTLSDAVRYSDFIQEDNRTRSAQEDIFTQPVNMA</sequence>
<name>A0ABD0PAF1_CIRMR</name>
<protein>
    <submittedName>
        <fullName evidence="1">Uncharacterized protein</fullName>
    </submittedName>
</protein>
<dbReference type="EMBL" id="JAMKFB020000017">
    <property type="protein sequence ID" value="KAL0170043.1"/>
    <property type="molecule type" value="Genomic_DNA"/>
</dbReference>
<dbReference type="AlphaFoldDB" id="A0ABD0PAF1"/>
<evidence type="ECO:0000313" key="1">
    <source>
        <dbReference type="EMBL" id="KAL0170043.1"/>
    </source>
</evidence>
<feature type="non-terminal residue" evidence="1">
    <location>
        <position position="72"/>
    </location>
</feature>